<feature type="transmembrane region" description="Helical" evidence="5">
    <location>
        <begin position="223"/>
        <end position="246"/>
    </location>
</feature>
<dbReference type="PANTHER" id="PTHR23518">
    <property type="entry name" value="C-METHYLTRANSFERASE"/>
    <property type="match status" value="1"/>
</dbReference>
<dbReference type="GO" id="GO:0016020">
    <property type="term" value="C:membrane"/>
    <property type="evidence" value="ECO:0007669"/>
    <property type="project" value="UniProtKB-SubCell"/>
</dbReference>
<feature type="transmembrane region" description="Helical" evidence="5">
    <location>
        <begin position="149"/>
        <end position="170"/>
    </location>
</feature>
<geneLocation type="plasmid" evidence="7 8">
    <name>pXAUT01</name>
</geneLocation>
<dbReference type="eggNOG" id="COG2814">
    <property type="taxonomic scope" value="Bacteria"/>
</dbReference>
<evidence type="ECO:0000256" key="5">
    <source>
        <dbReference type="SAM" id="Phobius"/>
    </source>
</evidence>
<evidence type="ECO:0000259" key="6">
    <source>
        <dbReference type="PROSITE" id="PS50850"/>
    </source>
</evidence>
<evidence type="ECO:0000313" key="8">
    <source>
        <dbReference type="Proteomes" id="UP000002417"/>
    </source>
</evidence>
<accession>A7IQ46</accession>
<keyword evidence="2 5" id="KW-0812">Transmembrane</keyword>
<feature type="transmembrane region" description="Helical" evidence="5">
    <location>
        <begin position="176"/>
        <end position="195"/>
    </location>
</feature>
<organism evidence="7 8">
    <name type="scientific">Xanthobacter autotrophicus (strain ATCC BAA-1158 / Py2)</name>
    <dbReference type="NCBI Taxonomy" id="78245"/>
    <lineage>
        <taxon>Bacteria</taxon>
        <taxon>Pseudomonadati</taxon>
        <taxon>Pseudomonadota</taxon>
        <taxon>Alphaproteobacteria</taxon>
        <taxon>Hyphomicrobiales</taxon>
        <taxon>Xanthobacteraceae</taxon>
        <taxon>Xanthobacter</taxon>
    </lineage>
</organism>
<feature type="transmembrane region" description="Helical" evidence="5">
    <location>
        <begin position="312"/>
        <end position="335"/>
    </location>
</feature>
<dbReference type="InterPro" id="IPR011701">
    <property type="entry name" value="MFS"/>
</dbReference>
<dbReference type="InterPro" id="IPR005829">
    <property type="entry name" value="Sugar_transporter_CS"/>
</dbReference>
<dbReference type="PANTHER" id="PTHR23518:SF2">
    <property type="entry name" value="MAJOR FACILITATOR SUPERFAMILY TRANSPORTER"/>
    <property type="match status" value="1"/>
</dbReference>
<dbReference type="PhylomeDB" id="A7IQ46"/>
<proteinExistence type="predicted"/>
<dbReference type="GO" id="GO:0022857">
    <property type="term" value="F:transmembrane transporter activity"/>
    <property type="evidence" value="ECO:0007669"/>
    <property type="project" value="InterPro"/>
</dbReference>
<keyword evidence="8" id="KW-1185">Reference proteome</keyword>
<dbReference type="Pfam" id="PF07690">
    <property type="entry name" value="MFS_1"/>
    <property type="match status" value="1"/>
</dbReference>
<evidence type="ECO:0000256" key="1">
    <source>
        <dbReference type="ARBA" id="ARBA00004141"/>
    </source>
</evidence>
<feature type="transmembrane region" description="Helical" evidence="5">
    <location>
        <begin position="252"/>
        <end position="276"/>
    </location>
</feature>
<sequence>MHTTAPDTDQRPPIPKTVWALGFVSLFMDISSEMIHALLPLFLTATLGAGVAVVGLIEGVGESTAAIVKVFSGYLSDRIGRRKPLILIGYGLGAASKPFFALAGAPAMVFAARFADRIGKGMRGAPRDALVADVTPPSIRGRAYGVRQALDTVGGFLGPLLAIALMALFADDMRTVFWFALIPGALAVACVILGVEDRAIGEEGATGRPPPVRLADLRQFDGAFWGVVAIGVVFTFARFSEAFLVLKAHDEGLPLALAPLVLVAMNVVYSLGAYPAGAWSDQASPTRLLLVGLAVLIGADLMLAFAPGLWGAFFGIALWGAHMALTQGLLAKLVAQHAPATLRGSAFGLFNLATGVAMLMASVVAGVLWERIGSAATFAAGAGFAVLAVLLVMVFTLIRRAGRDVPPPDGARRP</sequence>
<dbReference type="AlphaFoldDB" id="A7IQ46"/>
<dbReference type="KEGG" id="xau:Xaut_4939"/>
<feature type="transmembrane region" description="Helical" evidence="5">
    <location>
        <begin position="347"/>
        <end position="369"/>
    </location>
</feature>
<dbReference type="InterPro" id="IPR020846">
    <property type="entry name" value="MFS_dom"/>
</dbReference>
<feature type="domain" description="Major facilitator superfamily (MFS) profile" evidence="6">
    <location>
        <begin position="17"/>
        <end position="400"/>
    </location>
</feature>
<dbReference type="CDD" id="cd17370">
    <property type="entry name" value="MFS_MJ1317_like"/>
    <property type="match status" value="1"/>
</dbReference>
<feature type="transmembrane region" description="Helical" evidence="5">
    <location>
        <begin position="375"/>
        <end position="398"/>
    </location>
</feature>
<reference evidence="7 8" key="1">
    <citation type="submission" date="2007-07" db="EMBL/GenBank/DDBJ databases">
        <title>Complete sequence of plasmid pXAUT01 of Xanthobacter autotrophicus Py2.</title>
        <authorList>
            <consortium name="US DOE Joint Genome Institute"/>
            <person name="Copeland A."/>
            <person name="Lucas S."/>
            <person name="Lapidus A."/>
            <person name="Barry K."/>
            <person name="Glavina del Rio T."/>
            <person name="Hammon N."/>
            <person name="Israni S."/>
            <person name="Dalin E."/>
            <person name="Tice H."/>
            <person name="Pitluck S."/>
            <person name="Sims D."/>
            <person name="Brettin T."/>
            <person name="Bruce D."/>
            <person name="Detter J.C."/>
            <person name="Han C."/>
            <person name="Tapia R."/>
            <person name="Brainard J."/>
            <person name="Schmutz J."/>
            <person name="Larimer F."/>
            <person name="Land M."/>
            <person name="Hauser L."/>
            <person name="Kyrpides N."/>
            <person name="Kim E."/>
            <person name="Ensigns S.A."/>
            <person name="Richardson P."/>
        </authorList>
    </citation>
    <scope>NUCLEOTIDE SEQUENCE [LARGE SCALE GENOMIC DNA]</scope>
    <source>
        <strain evidence="8">ATCC BAA-1158 / Py2</strain>
        <plasmid evidence="8">Plasmid pXAUT01</plasmid>
    </source>
</reference>
<gene>
    <name evidence="7" type="ordered locus">Xaut_4939</name>
</gene>
<keyword evidence="7" id="KW-0614">Plasmid</keyword>
<dbReference type="HOGENOM" id="CLU_040020_1_0_5"/>
<evidence type="ECO:0000256" key="3">
    <source>
        <dbReference type="ARBA" id="ARBA00022989"/>
    </source>
</evidence>
<dbReference type="EMBL" id="CP000782">
    <property type="protein sequence ID" value="ABS70142.1"/>
    <property type="molecule type" value="Genomic_DNA"/>
</dbReference>
<dbReference type="Proteomes" id="UP000002417">
    <property type="component" value="Plasmid pXAUT01"/>
</dbReference>
<dbReference type="Gene3D" id="1.20.1250.20">
    <property type="entry name" value="MFS general substrate transporter like domains"/>
    <property type="match status" value="2"/>
</dbReference>
<evidence type="ECO:0000313" key="7">
    <source>
        <dbReference type="EMBL" id="ABS70142.1"/>
    </source>
</evidence>
<feature type="transmembrane region" description="Helical" evidence="5">
    <location>
        <begin position="37"/>
        <end position="57"/>
    </location>
</feature>
<keyword evidence="4 5" id="KW-0472">Membrane</keyword>
<dbReference type="OrthoDB" id="9803985at2"/>
<keyword evidence="3 5" id="KW-1133">Transmembrane helix</keyword>
<dbReference type="InterPro" id="IPR036259">
    <property type="entry name" value="MFS_trans_sf"/>
</dbReference>
<name>A7IQ46_XANP2</name>
<evidence type="ECO:0000256" key="2">
    <source>
        <dbReference type="ARBA" id="ARBA00022692"/>
    </source>
</evidence>
<protein>
    <submittedName>
        <fullName evidence="7">Major facilitator superfamily MFS_1</fullName>
    </submittedName>
</protein>
<comment type="subcellular location">
    <subcellularLocation>
        <location evidence="1">Membrane</location>
        <topology evidence="1">Multi-pass membrane protein</topology>
    </subcellularLocation>
</comment>
<feature type="transmembrane region" description="Helical" evidence="5">
    <location>
        <begin position="85"/>
        <end position="112"/>
    </location>
</feature>
<dbReference type="SUPFAM" id="SSF103473">
    <property type="entry name" value="MFS general substrate transporter"/>
    <property type="match status" value="1"/>
</dbReference>
<feature type="transmembrane region" description="Helical" evidence="5">
    <location>
        <begin position="288"/>
        <end position="306"/>
    </location>
</feature>
<dbReference type="PROSITE" id="PS00216">
    <property type="entry name" value="SUGAR_TRANSPORT_1"/>
    <property type="match status" value="1"/>
</dbReference>
<evidence type="ECO:0000256" key="4">
    <source>
        <dbReference type="ARBA" id="ARBA00023136"/>
    </source>
</evidence>
<dbReference type="PROSITE" id="PS50850">
    <property type="entry name" value="MFS"/>
    <property type="match status" value="1"/>
</dbReference>